<evidence type="ECO:0000256" key="1">
    <source>
        <dbReference type="ARBA" id="ARBA00022741"/>
    </source>
</evidence>
<evidence type="ECO:0000256" key="2">
    <source>
        <dbReference type="ARBA" id="ARBA00022840"/>
    </source>
</evidence>
<dbReference type="PROSITE" id="PS50011">
    <property type="entry name" value="PROTEIN_KINASE_DOM"/>
    <property type="match status" value="1"/>
</dbReference>
<feature type="binding site" evidence="3">
    <location>
        <position position="68"/>
    </location>
    <ligand>
        <name>ATP</name>
        <dbReference type="ChEBI" id="CHEBI:30616"/>
    </ligand>
</feature>
<dbReference type="Gene3D" id="1.10.510.10">
    <property type="entry name" value="Transferase(Phosphotransferase) domain 1"/>
    <property type="match status" value="1"/>
</dbReference>
<proteinExistence type="inferred from homology"/>
<comment type="similarity">
    <text evidence="4">Belongs to the protein kinase superfamily.</text>
</comment>
<evidence type="ECO:0000259" key="5">
    <source>
        <dbReference type="PROSITE" id="PS50011"/>
    </source>
</evidence>
<dbReference type="GO" id="GO:0005634">
    <property type="term" value="C:nucleus"/>
    <property type="evidence" value="ECO:0007669"/>
    <property type="project" value="TreeGrafter"/>
</dbReference>
<dbReference type="InterPro" id="IPR017441">
    <property type="entry name" value="Protein_kinase_ATP_BS"/>
</dbReference>
<dbReference type="OrthoDB" id="10252171at2759"/>
<evidence type="ECO:0000256" key="4">
    <source>
        <dbReference type="RuleBase" id="RU000304"/>
    </source>
</evidence>
<dbReference type="GO" id="GO:0004674">
    <property type="term" value="F:protein serine/threonine kinase activity"/>
    <property type="evidence" value="ECO:0007669"/>
    <property type="project" value="UniProtKB-KW"/>
</dbReference>
<dbReference type="PROSITE" id="PS00107">
    <property type="entry name" value="PROTEIN_KINASE_ATP"/>
    <property type="match status" value="1"/>
</dbReference>
<dbReference type="Proteomes" id="UP000716291">
    <property type="component" value="Unassembled WGS sequence"/>
</dbReference>
<accession>A0A9P7BX70</accession>
<keyword evidence="1 3" id="KW-0547">Nucleotide-binding</keyword>
<protein>
    <recommendedName>
        <fullName evidence="5">Protein kinase domain-containing protein</fullName>
    </recommendedName>
</protein>
<dbReference type="Gene3D" id="3.30.200.20">
    <property type="entry name" value="Phosphorylase Kinase, domain 1"/>
    <property type="match status" value="1"/>
</dbReference>
<feature type="domain" description="Protein kinase" evidence="5">
    <location>
        <begin position="39"/>
        <end position="347"/>
    </location>
</feature>
<dbReference type="PANTHER" id="PTHR24346">
    <property type="entry name" value="MAP/MICROTUBULE AFFINITY-REGULATING KINASE"/>
    <property type="match status" value="1"/>
</dbReference>
<keyword evidence="4" id="KW-0808">Transferase</keyword>
<reference evidence="6" key="1">
    <citation type="journal article" date="2020" name="Microb. Genom.">
        <title>Genetic diversity of clinical and environmental Mucorales isolates obtained from an investigation of mucormycosis cases among solid organ transplant recipients.</title>
        <authorList>
            <person name="Nguyen M.H."/>
            <person name="Kaul D."/>
            <person name="Muto C."/>
            <person name="Cheng S.J."/>
            <person name="Richter R.A."/>
            <person name="Bruno V.M."/>
            <person name="Liu G."/>
            <person name="Beyhan S."/>
            <person name="Sundermann A.J."/>
            <person name="Mounaud S."/>
            <person name="Pasculle A.W."/>
            <person name="Nierman W.C."/>
            <person name="Driscoll E."/>
            <person name="Cumbie R."/>
            <person name="Clancy C.J."/>
            <person name="Dupont C.L."/>
        </authorList>
    </citation>
    <scope>NUCLEOTIDE SEQUENCE</scope>
    <source>
        <strain evidence="6">GL11</strain>
    </source>
</reference>
<keyword evidence="4" id="KW-0723">Serine/threonine-protein kinase</keyword>
<keyword evidence="7" id="KW-1185">Reference proteome</keyword>
<comment type="caution">
    <text evidence="6">The sequence shown here is derived from an EMBL/GenBank/DDBJ whole genome shotgun (WGS) entry which is preliminary data.</text>
</comment>
<dbReference type="GO" id="GO:0005524">
    <property type="term" value="F:ATP binding"/>
    <property type="evidence" value="ECO:0007669"/>
    <property type="project" value="UniProtKB-UniRule"/>
</dbReference>
<sequence length="350" mass="40078">MNTIFNQQQTAFYNNKEQHAALPACLSNYPLHPTFLANYIIGEELGSGGYGFVLSAREKRTGIERAVKFIYRHMVPAHNWVKDRTLGQIPMEVYILKNIRHSNIIGYVDSYQDHYFCYLVMEMHGSQWAINTTDNNSSARSPALSETSLSTCSSIFNSPTENYLPDPTPVIKRRTSCDLFECIERHNYFQEPLAKNIFKQIASCIAYLDLIGICHRDIKDENIVIDDQYQVKLIDFGAAVILPRHYGDNRPHLTNKFYGTVSFASPEILMGRAYEAEPAEIWSLGVLLYTILFGEVPFHDINMTIAGRFAQPKVPVSSTCLNLISWMLQQSPQHRPTIHQVLMHPWFSEF</sequence>
<dbReference type="GO" id="GO:0045719">
    <property type="term" value="P:negative regulation of glycogen biosynthetic process"/>
    <property type="evidence" value="ECO:0007669"/>
    <property type="project" value="TreeGrafter"/>
</dbReference>
<dbReference type="SMART" id="SM00220">
    <property type="entry name" value="S_TKc"/>
    <property type="match status" value="1"/>
</dbReference>
<gene>
    <name evidence="6" type="ORF">G6F64_001284</name>
</gene>
<dbReference type="GO" id="GO:0035556">
    <property type="term" value="P:intracellular signal transduction"/>
    <property type="evidence" value="ECO:0007669"/>
    <property type="project" value="TreeGrafter"/>
</dbReference>
<dbReference type="InterPro" id="IPR008271">
    <property type="entry name" value="Ser/Thr_kinase_AS"/>
</dbReference>
<keyword evidence="2 3" id="KW-0067">ATP-binding</keyword>
<organism evidence="6 7">
    <name type="scientific">Rhizopus oryzae</name>
    <name type="common">Mucormycosis agent</name>
    <name type="synonym">Rhizopus arrhizus var. delemar</name>
    <dbReference type="NCBI Taxonomy" id="64495"/>
    <lineage>
        <taxon>Eukaryota</taxon>
        <taxon>Fungi</taxon>
        <taxon>Fungi incertae sedis</taxon>
        <taxon>Mucoromycota</taxon>
        <taxon>Mucoromycotina</taxon>
        <taxon>Mucoromycetes</taxon>
        <taxon>Mucorales</taxon>
        <taxon>Mucorineae</taxon>
        <taxon>Rhizopodaceae</taxon>
        <taxon>Rhizopus</taxon>
    </lineage>
</organism>
<name>A0A9P7BX70_RHIOR</name>
<keyword evidence="4" id="KW-0418">Kinase</keyword>
<dbReference type="Pfam" id="PF00069">
    <property type="entry name" value="Pkinase"/>
    <property type="match status" value="2"/>
</dbReference>
<dbReference type="InterPro" id="IPR011009">
    <property type="entry name" value="Kinase-like_dom_sf"/>
</dbReference>
<dbReference type="InterPro" id="IPR000719">
    <property type="entry name" value="Prot_kinase_dom"/>
</dbReference>
<evidence type="ECO:0000313" key="6">
    <source>
        <dbReference type="EMBL" id="KAG1314665.1"/>
    </source>
</evidence>
<dbReference type="PROSITE" id="PS00108">
    <property type="entry name" value="PROTEIN_KINASE_ST"/>
    <property type="match status" value="1"/>
</dbReference>
<evidence type="ECO:0000313" key="7">
    <source>
        <dbReference type="Proteomes" id="UP000716291"/>
    </source>
</evidence>
<evidence type="ECO:0000256" key="3">
    <source>
        <dbReference type="PROSITE-ProRule" id="PRU10141"/>
    </source>
</evidence>
<dbReference type="FunFam" id="3.30.200.20:FF:000314">
    <property type="entry name" value="Serine/threonine protein kinase"/>
    <property type="match status" value="1"/>
</dbReference>
<dbReference type="GO" id="GO:0005829">
    <property type="term" value="C:cytosol"/>
    <property type="evidence" value="ECO:0007669"/>
    <property type="project" value="TreeGrafter"/>
</dbReference>
<dbReference type="SUPFAM" id="SSF56112">
    <property type="entry name" value="Protein kinase-like (PK-like)"/>
    <property type="match status" value="1"/>
</dbReference>
<dbReference type="PANTHER" id="PTHR24346:SF72">
    <property type="entry name" value="CAMK PROTEIN KINASE"/>
    <property type="match status" value="1"/>
</dbReference>
<dbReference type="EMBL" id="JAANQT010000095">
    <property type="protein sequence ID" value="KAG1314665.1"/>
    <property type="molecule type" value="Genomic_DNA"/>
</dbReference>
<dbReference type="AlphaFoldDB" id="A0A9P7BX70"/>